<dbReference type="GO" id="GO:0043171">
    <property type="term" value="P:peptide catabolic process"/>
    <property type="evidence" value="ECO:0007669"/>
    <property type="project" value="TreeGrafter"/>
</dbReference>
<feature type="domain" description="Coenzyme PQQ synthesis protein F-like C-terminal lobe" evidence="2">
    <location>
        <begin position="2"/>
        <end position="99"/>
    </location>
</feature>
<sequence length="229" mass="26379">MSHMASVPCFDQLRTKEQLGYLVWSFPDNVRGTMSFRVVIQSTVAHPIKLDERIEQFLQDFRKELAATTTETLESNKEGVINDLLEKTKGISQQLAHYWNEFGVINLLLLLYLFNGRYQFDRRSLVANVIARLSLENILSFYDEFILGSKNTLSKLSVQCFSKSNTIPTVTNEEAKKSKIHLVERDKILSFRKECGYNPFPYDIPKDFASTADTLVFQNQNDNSEGFQK</sequence>
<dbReference type="OrthoDB" id="5099124at2759"/>
<name>X6NUT1_RETFI</name>
<dbReference type="AlphaFoldDB" id="X6NUT1"/>
<dbReference type="PANTHER" id="PTHR43690">
    <property type="entry name" value="NARDILYSIN"/>
    <property type="match status" value="1"/>
</dbReference>
<dbReference type="Gene3D" id="3.30.830.10">
    <property type="entry name" value="Metalloenzyme, LuxS/M16 peptidase-like"/>
    <property type="match status" value="1"/>
</dbReference>
<evidence type="ECO:0000313" key="4">
    <source>
        <dbReference type="Proteomes" id="UP000023152"/>
    </source>
</evidence>
<organism evidence="3 4">
    <name type="scientific">Reticulomyxa filosa</name>
    <dbReference type="NCBI Taxonomy" id="46433"/>
    <lineage>
        <taxon>Eukaryota</taxon>
        <taxon>Sar</taxon>
        <taxon>Rhizaria</taxon>
        <taxon>Retaria</taxon>
        <taxon>Foraminifera</taxon>
        <taxon>Monothalamids</taxon>
        <taxon>Reticulomyxidae</taxon>
        <taxon>Reticulomyxa</taxon>
    </lineage>
</organism>
<dbReference type="SUPFAM" id="SSF63411">
    <property type="entry name" value="LuxS/MPP-like metallohydrolase"/>
    <property type="match status" value="1"/>
</dbReference>
<gene>
    <name evidence="3" type="ORF">RFI_08104</name>
</gene>
<dbReference type="InterPro" id="IPR011249">
    <property type="entry name" value="Metalloenz_LuxS/M16"/>
</dbReference>
<proteinExistence type="predicted"/>
<dbReference type="PANTHER" id="PTHR43690:SF18">
    <property type="entry name" value="INSULIN-DEGRADING ENZYME-RELATED"/>
    <property type="match status" value="1"/>
</dbReference>
<evidence type="ECO:0000256" key="1">
    <source>
        <dbReference type="ARBA" id="ARBA00022723"/>
    </source>
</evidence>
<dbReference type="GO" id="GO:0046872">
    <property type="term" value="F:metal ion binding"/>
    <property type="evidence" value="ECO:0007669"/>
    <property type="project" value="UniProtKB-KW"/>
</dbReference>
<accession>X6NUT1</accession>
<comment type="caution">
    <text evidence="3">The sequence shown here is derived from an EMBL/GenBank/DDBJ whole genome shotgun (WGS) entry which is preliminary data.</text>
</comment>
<dbReference type="Proteomes" id="UP000023152">
    <property type="component" value="Unassembled WGS sequence"/>
</dbReference>
<reference evidence="3 4" key="1">
    <citation type="journal article" date="2013" name="Curr. Biol.">
        <title>The Genome of the Foraminiferan Reticulomyxa filosa.</title>
        <authorList>
            <person name="Glockner G."/>
            <person name="Hulsmann N."/>
            <person name="Schleicher M."/>
            <person name="Noegel A.A."/>
            <person name="Eichinger L."/>
            <person name="Gallinger C."/>
            <person name="Pawlowski J."/>
            <person name="Sierra R."/>
            <person name="Euteneuer U."/>
            <person name="Pillet L."/>
            <person name="Moustafa A."/>
            <person name="Platzer M."/>
            <person name="Groth M."/>
            <person name="Szafranski K."/>
            <person name="Schliwa M."/>
        </authorList>
    </citation>
    <scope>NUCLEOTIDE SEQUENCE [LARGE SCALE GENOMIC DNA]</scope>
</reference>
<dbReference type="GO" id="GO:0004222">
    <property type="term" value="F:metalloendopeptidase activity"/>
    <property type="evidence" value="ECO:0007669"/>
    <property type="project" value="TreeGrafter"/>
</dbReference>
<dbReference type="Pfam" id="PF22456">
    <property type="entry name" value="PqqF-like_C_4"/>
    <property type="match status" value="1"/>
</dbReference>
<keyword evidence="4" id="KW-1185">Reference proteome</keyword>
<protein>
    <recommendedName>
        <fullName evidence="2">Coenzyme PQQ synthesis protein F-like C-terminal lobe domain-containing protein</fullName>
    </recommendedName>
</protein>
<dbReference type="GO" id="GO:0051603">
    <property type="term" value="P:proteolysis involved in protein catabolic process"/>
    <property type="evidence" value="ECO:0007669"/>
    <property type="project" value="TreeGrafter"/>
</dbReference>
<dbReference type="GO" id="GO:0005739">
    <property type="term" value="C:mitochondrion"/>
    <property type="evidence" value="ECO:0007669"/>
    <property type="project" value="TreeGrafter"/>
</dbReference>
<dbReference type="InterPro" id="IPR054734">
    <property type="entry name" value="PqqF-like_C_4"/>
</dbReference>
<dbReference type="EMBL" id="ASPP01006305">
    <property type="protein sequence ID" value="ETO29022.1"/>
    <property type="molecule type" value="Genomic_DNA"/>
</dbReference>
<evidence type="ECO:0000313" key="3">
    <source>
        <dbReference type="EMBL" id="ETO29022.1"/>
    </source>
</evidence>
<dbReference type="GO" id="GO:0005829">
    <property type="term" value="C:cytosol"/>
    <property type="evidence" value="ECO:0007669"/>
    <property type="project" value="TreeGrafter"/>
</dbReference>
<evidence type="ECO:0000259" key="2">
    <source>
        <dbReference type="Pfam" id="PF22456"/>
    </source>
</evidence>
<dbReference type="InterPro" id="IPR050626">
    <property type="entry name" value="Peptidase_M16"/>
</dbReference>
<keyword evidence="1" id="KW-0479">Metal-binding</keyword>